<keyword evidence="2" id="KW-1185">Reference proteome</keyword>
<proteinExistence type="predicted"/>
<accession>A0ABP6UV53</accession>
<evidence type="ECO:0000313" key="2">
    <source>
        <dbReference type="Proteomes" id="UP001500459"/>
    </source>
</evidence>
<comment type="caution">
    <text evidence="1">The sequence shown here is derived from an EMBL/GenBank/DDBJ whole genome shotgun (WGS) entry which is preliminary data.</text>
</comment>
<evidence type="ECO:0000313" key="1">
    <source>
        <dbReference type="EMBL" id="GAA3523200.1"/>
    </source>
</evidence>
<sequence>MQRGKKNIIPNFRVQKNDLANKFSNLNIENIAVQPFGSGFDLKPFLKL</sequence>
<dbReference type="EMBL" id="BAABCW010000034">
    <property type="protein sequence ID" value="GAA3523200.1"/>
    <property type="molecule type" value="Genomic_DNA"/>
</dbReference>
<dbReference type="Proteomes" id="UP001500459">
    <property type="component" value="Unassembled WGS sequence"/>
</dbReference>
<name>A0ABP6UV53_9FLAO</name>
<organism evidence="1 2">
    <name type="scientific">Aquimarina addita</name>
    <dbReference type="NCBI Taxonomy" id="870485"/>
    <lineage>
        <taxon>Bacteria</taxon>
        <taxon>Pseudomonadati</taxon>
        <taxon>Bacteroidota</taxon>
        <taxon>Flavobacteriia</taxon>
        <taxon>Flavobacteriales</taxon>
        <taxon>Flavobacteriaceae</taxon>
        <taxon>Aquimarina</taxon>
    </lineage>
</organism>
<protein>
    <submittedName>
        <fullName evidence="1">Uncharacterized protein</fullName>
    </submittedName>
</protein>
<gene>
    <name evidence="1" type="ORF">GCM10022393_42470</name>
</gene>
<reference evidence="2" key="1">
    <citation type="journal article" date="2019" name="Int. J. Syst. Evol. Microbiol.">
        <title>The Global Catalogue of Microorganisms (GCM) 10K type strain sequencing project: providing services to taxonomists for standard genome sequencing and annotation.</title>
        <authorList>
            <consortium name="The Broad Institute Genomics Platform"/>
            <consortium name="The Broad Institute Genome Sequencing Center for Infectious Disease"/>
            <person name="Wu L."/>
            <person name="Ma J."/>
        </authorList>
    </citation>
    <scope>NUCLEOTIDE SEQUENCE [LARGE SCALE GENOMIC DNA]</scope>
    <source>
        <strain evidence="2">JCM 17106</strain>
    </source>
</reference>